<accession>A8ZXP8</accession>
<dbReference type="PANTHER" id="PTHR36932">
    <property type="entry name" value="CAPSULAR POLYSACCHARIDE BIOSYNTHESIS PROTEIN"/>
    <property type="match status" value="1"/>
</dbReference>
<organism evidence="1 2">
    <name type="scientific">Desulfosudis oleivorans (strain DSM 6200 / JCM 39069 / Hxd3)</name>
    <name type="common">Desulfococcus oleovorans</name>
    <dbReference type="NCBI Taxonomy" id="96561"/>
    <lineage>
        <taxon>Bacteria</taxon>
        <taxon>Pseudomonadati</taxon>
        <taxon>Thermodesulfobacteriota</taxon>
        <taxon>Desulfobacteria</taxon>
        <taxon>Desulfobacterales</taxon>
        <taxon>Desulfosudaceae</taxon>
        <taxon>Desulfosudis</taxon>
    </lineage>
</organism>
<dbReference type="STRING" id="96561.Dole_1200"/>
<reference evidence="1 2" key="1">
    <citation type="submission" date="2007-10" db="EMBL/GenBank/DDBJ databases">
        <title>Complete sequence of Desulfococcus oleovorans Hxd3.</title>
        <authorList>
            <consortium name="US DOE Joint Genome Institute"/>
            <person name="Copeland A."/>
            <person name="Lucas S."/>
            <person name="Lapidus A."/>
            <person name="Barry K."/>
            <person name="Glavina del Rio T."/>
            <person name="Dalin E."/>
            <person name="Tice H."/>
            <person name="Pitluck S."/>
            <person name="Kiss H."/>
            <person name="Brettin T."/>
            <person name="Bruce D."/>
            <person name="Detter J.C."/>
            <person name="Han C."/>
            <person name="Schmutz J."/>
            <person name="Larimer F."/>
            <person name="Land M."/>
            <person name="Hauser L."/>
            <person name="Kyrpides N."/>
            <person name="Kim E."/>
            <person name="Wawrik B."/>
            <person name="Richardson P."/>
        </authorList>
    </citation>
    <scope>NUCLEOTIDE SEQUENCE [LARGE SCALE GENOMIC DNA]</scope>
    <source>
        <strain evidence="2">DSM 6200 / JCM 39069 / Hxd3</strain>
    </source>
</reference>
<evidence type="ECO:0008006" key="3">
    <source>
        <dbReference type="Google" id="ProtNLM"/>
    </source>
</evidence>
<evidence type="ECO:0000313" key="1">
    <source>
        <dbReference type="EMBL" id="ABW67006.1"/>
    </source>
</evidence>
<dbReference type="KEGG" id="dol:Dole_1200"/>
<dbReference type="InterPro" id="IPR053158">
    <property type="entry name" value="CapK_Type1_Caps_Biosynth"/>
</dbReference>
<dbReference type="RefSeq" id="WP_012174624.1">
    <property type="nucleotide sequence ID" value="NC_009943.1"/>
</dbReference>
<evidence type="ECO:0000313" key="2">
    <source>
        <dbReference type="Proteomes" id="UP000008561"/>
    </source>
</evidence>
<dbReference type="Gene3D" id="3.40.50.12780">
    <property type="entry name" value="N-terminal domain of ligase-like"/>
    <property type="match status" value="1"/>
</dbReference>
<dbReference type="Proteomes" id="UP000008561">
    <property type="component" value="Chromosome"/>
</dbReference>
<dbReference type="SUPFAM" id="SSF56801">
    <property type="entry name" value="Acetyl-CoA synthetase-like"/>
    <property type="match status" value="1"/>
</dbReference>
<dbReference type="EMBL" id="CP000859">
    <property type="protein sequence ID" value="ABW67006.1"/>
    <property type="molecule type" value="Genomic_DNA"/>
</dbReference>
<dbReference type="OrthoDB" id="5484550at2"/>
<keyword evidence="2" id="KW-1185">Reference proteome</keyword>
<dbReference type="AlphaFoldDB" id="A8ZXP8"/>
<sequence>MRAVPISVVPGIEWPALLSPQGAARLSLMYQLDQSQWWPPEIIKQQQFIQIHQLLTHAFHTTRFYRHRLQDAGFNPKTRVTPEVFSVIPLLQREDIQLHLADMNSTAVPKDHGRVGYTESSGSTGKPVRIHSTSLSQFFWHAMTLRDHLWHDRDFTRNHAEIRVGVGDRTGKNWGYAVKVAFESGPSLMLDIKEPMDRQIQWIQEHRPAYLLTYPSNLREMAGRCLEQGIDFPGLIEMRAFGETVTEETREICRQAWGVGVKDMYSAMEIGYMALQCPGHEHYHVMSEGVFLEVLDDQGLPCRPGEIGRVVVTDLHNFATPLIRYEILDYAEVGEPCPCGRGLPVLKRILGRQRNMLRLPDGTCQWPAFSPRKWPHADRIQQVQIVQKALDHLVVRLVVHFPLAPEDEQAITRIIHDRSGHPLRVGFEYVDTIEKPKNFKFDIFVSEL</sequence>
<gene>
    <name evidence="1" type="ordered locus">Dole_1200</name>
</gene>
<dbReference type="eggNOG" id="COG1541">
    <property type="taxonomic scope" value="Bacteria"/>
</dbReference>
<protein>
    <recommendedName>
        <fullName evidence="3">Phenylacetate--CoA ligase family protein</fullName>
    </recommendedName>
</protein>
<proteinExistence type="predicted"/>
<dbReference type="InterPro" id="IPR042099">
    <property type="entry name" value="ANL_N_sf"/>
</dbReference>
<dbReference type="HOGENOM" id="CLU_035301_5_2_7"/>
<name>A8ZXP8_DESOH</name>
<dbReference type="PANTHER" id="PTHR36932:SF1">
    <property type="entry name" value="CAPSULAR POLYSACCHARIDE BIOSYNTHESIS PROTEIN"/>
    <property type="match status" value="1"/>
</dbReference>